<dbReference type="HOGENOM" id="CLU_3085666_0_0_10"/>
<accession>G8UPI0</accession>
<protein>
    <submittedName>
        <fullName evidence="1">Uncharacterized protein</fullName>
    </submittedName>
</protein>
<dbReference type="AlphaFoldDB" id="G8UPI0"/>
<name>G8UPI0_TANFA</name>
<dbReference type="STRING" id="203275.BFO_0916"/>
<proteinExistence type="predicted"/>
<evidence type="ECO:0000313" key="1">
    <source>
        <dbReference type="EMBL" id="AEW20736.1"/>
    </source>
</evidence>
<gene>
    <name evidence="1" type="ordered locus">BFO_0916</name>
</gene>
<reference evidence="2" key="1">
    <citation type="submission" date="2011-12" db="EMBL/GenBank/DDBJ databases">
        <title>Complete sequence of Tannerella forsythia ATCC 43037.</title>
        <authorList>
            <person name="Dewhirst F."/>
            <person name="Tanner A."/>
            <person name="Izard J."/>
            <person name="Brinkac L."/>
            <person name="Durkin A.S."/>
            <person name="Hostetler J."/>
            <person name="Shetty J."/>
            <person name="Torralba M."/>
            <person name="Gill S."/>
            <person name="Nelson K."/>
        </authorList>
    </citation>
    <scope>NUCLEOTIDE SEQUENCE [LARGE SCALE GENOMIC DNA]</scope>
    <source>
        <strain evidence="2">ATCC 43037 / JCM 10827 / CCUG 33226 / KCTC 5666 / FDC 338</strain>
    </source>
</reference>
<sequence>MIKTFFLIVLLFNSLQWQGDPFGRSEDRPVMEKTEQRIFCYNFFTASFSAVR</sequence>
<dbReference type="PATRIC" id="fig|203275.8.peg.817"/>
<dbReference type="KEGG" id="tfo:BFO_0916"/>
<keyword evidence="2" id="KW-1185">Reference proteome</keyword>
<evidence type="ECO:0000313" key="2">
    <source>
        <dbReference type="Proteomes" id="UP000005436"/>
    </source>
</evidence>
<dbReference type="Proteomes" id="UP000005436">
    <property type="component" value="Chromosome"/>
</dbReference>
<dbReference type="EMBL" id="CP003191">
    <property type="protein sequence ID" value="AEW20736.1"/>
    <property type="molecule type" value="Genomic_DNA"/>
</dbReference>
<organism evidence="1 2">
    <name type="scientific">Tannerella forsythia (strain ATCC 43037 / JCM 10827 / CCUG 21028 A / KCTC 5666 / FDC 338)</name>
    <name type="common">Bacteroides forsythus</name>
    <dbReference type="NCBI Taxonomy" id="203275"/>
    <lineage>
        <taxon>Bacteria</taxon>
        <taxon>Pseudomonadati</taxon>
        <taxon>Bacteroidota</taxon>
        <taxon>Bacteroidia</taxon>
        <taxon>Bacteroidales</taxon>
        <taxon>Tannerellaceae</taxon>
        <taxon>Tannerella</taxon>
    </lineage>
</organism>